<dbReference type="AlphaFoldDB" id="A0A7C3EEP6"/>
<proteinExistence type="inferred from homology"/>
<dbReference type="InterPro" id="IPR014729">
    <property type="entry name" value="Rossmann-like_a/b/a_fold"/>
</dbReference>
<dbReference type="Gene3D" id="3.40.50.620">
    <property type="entry name" value="HUPs"/>
    <property type="match status" value="2"/>
</dbReference>
<accession>A0A7C3EEP6</accession>
<dbReference type="EMBL" id="DSVL01000065">
    <property type="protein sequence ID" value="HFH28295.1"/>
    <property type="molecule type" value="Genomic_DNA"/>
</dbReference>
<dbReference type="PRINTS" id="PR01438">
    <property type="entry name" value="UNVRSLSTRESS"/>
</dbReference>
<dbReference type="PANTHER" id="PTHR46268">
    <property type="entry name" value="STRESS RESPONSE PROTEIN NHAX"/>
    <property type="match status" value="1"/>
</dbReference>
<protein>
    <submittedName>
        <fullName evidence="3">Universal stress protein</fullName>
    </submittedName>
</protein>
<gene>
    <name evidence="3" type="ORF">ENS59_02120</name>
</gene>
<evidence type="ECO:0000256" key="1">
    <source>
        <dbReference type="ARBA" id="ARBA00008791"/>
    </source>
</evidence>
<dbReference type="PANTHER" id="PTHR46268:SF6">
    <property type="entry name" value="UNIVERSAL STRESS PROTEIN UP12"/>
    <property type="match status" value="1"/>
</dbReference>
<dbReference type="CDD" id="cd00293">
    <property type="entry name" value="USP-like"/>
    <property type="match status" value="2"/>
</dbReference>
<dbReference type="InterPro" id="IPR006015">
    <property type="entry name" value="Universal_stress_UspA"/>
</dbReference>
<comment type="similarity">
    <text evidence="1">Belongs to the universal stress protein A family.</text>
</comment>
<feature type="domain" description="UspA" evidence="2">
    <location>
        <begin position="158"/>
        <end position="305"/>
    </location>
</feature>
<dbReference type="SUPFAM" id="SSF52402">
    <property type="entry name" value="Adenine nucleotide alpha hydrolases-like"/>
    <property type="match status" value="2"/>
</dbReference>
<comment type="caution">
    <text evidence="3">The sequence shown here is derived from an EMBL/GenBank/DDBJ whole genome shotgun (WGS) entry which is preliminary data.</text>
</comment>
<organism evidence="3">
    <name type="scientific">Gracilinema caldarium</name>
    <dbReference type="NCBI Taxonomy" id="215591"/>
    <lineage>
        <taxon>Bacteria</taxon>
        <taxon>Pseudomonadati</taxon>
        <taxon>Spirochaetota</taxon>
        <taxon>Spirochaetia</taxon>
        <taxon>Spirochaetales</taxon>
        <taxon>Breznakiellaceae</taxon>
        <taxon>Gracilinema</taxon>
    </lineage>
</organism>
<feature type="domain" description="UspA" evidence="2">
    <location>
        <begin position="1"/>
        <end position="142"/>
    </location>
</feature>
<sequence>MFKTILVPLDGSKLAESALPIAVQLAQCCVSSLILFHGIEFRPPALIHGERHIQTRDEAEQYLQEVLSHLKMHVKKPTIPISYHIHEEAIQDIRQGIVEHIEELQPDLIVMSSHGKRGIKKAVVGSIPLQILKKGNIPILLIQSDEYVTENQPDHPVHNILLPLDSGSHHDGSLKAAVQLAKALQSELTLMTVIPTVGTQKPFNGISSLQLPISSRISLEIETDEVTKHLTEHFKEIEHELDASSKVHIRVVRGEVVKEIQKTAKTLDHCLMVLGTHGKIGMEAFWADSIAFRLASRVFTPILFIPL</sequence>
<reference evidence="3" key="1">
    <citation type="journal article" date="2020" name="mSystems">
        <title>Genome- and Community-Level Interaction Insights into Carbon Utilization and Element Cycling Functions of Hydrothermarchaeota in Hydrothermal Sediment.</title>
        <authorList>
            <person name="Zhou Z."/>
            <person name="Liu Y."/>
            <person name="Xu W."/>
            <person name="Pan J."/>
            <person name="Luo Z.H."/>
            <person name="Li M."/>
        </authorList>
    </citation>
    <scope>NUCLEOTIDE SEQUENCE [LARGE SCALE GENOMIC DNA]</scope>
    <source>
        <strain evidence="3">SpSt-503</strain>
    </source>
</reference>
<evidence type="ECO:0000259" key="2">
    <source>
        <dbReference type="Pfam" id="PF00582"/>
    </source>
</evidence>
<name>A0A7C3EEP6_9SPIR</name>
<evidence type="ECO:0000313" key="3">
    <source>
        <dbReference type="EMBL" id="HFH28295.1"/>
    </source>
</evidence>
<dbReference type="Pfam" id="PF00582">
    <property type="entry name" value="Usp"/>
    <property type="match status" value="2"/>
</dbReference>
<dbReference type="InterPro" id="IPR006016">
    <property type="entry name" value="UspA"/>
</dbReference>